<comment type="caution">
    <text evidence="10">The sequence shown here is derived from an EMBL/GenBank/DDBJ whole genome shotgun (WGS) entry which is preliminary data.</text>
</comment>
<evidence type="ECO:0000313" key="10">
    <source>
        <dbReference type="EMBL" id="KKB55798.1"/>
    </source>
</evidence>
<evidence type="ECO:0000256" key="7">
    <source>
        <dbReference type="ARBA" id="ARBA00022842"/>
    </source>
</evidence>
<feature type="binding site" evidence="9">
    <location>
        <position position="116"/>
    </location>
    <ligand>
        <name>Mg(2+)</name>
        <dbReference type="ChEBI" id="CHEBI:18420"/>
    </ligand>
</feature>
<dbReference type="RefSeq" id="WP_028726250.1">
    <property type="nucleotide sequence ID" value="NZ_AUAE01000008.1"/>
</dbReference>
<evidence type="ECO:0000256" key="1">
    <source>
        <dbReference type="ARBA" id="ARBA00022490"/>
    </source>
</evidence>
<dbReference type="Gene3D" id="3.40.50.300">
    <property type="entry name" value="P-loop containing nucleotide triphosphate hydrolases"/>
    <property type="match status" value="1"/>
</dbReference>
<evidence type="ECO:0000256" key="2">
    <source>
        <dbReference type="ARBA" id="ARBA00022598"/>
    </source>
</evidence>
<keyword evidence="11" id="KW-1185">Reference proteome</keyword>
<proteinExistence type="inferred from homology"/>
<evidence type="ECO:0000256" key="4">
    <source>
        <dbReference type="ARBA" id="ARBA00022741"/>
    </source>
</evidence>
<feature type="binding site" evidence="9">
    <location>
        <position position="51"/>
    </location>
    <ligand>
        <name>Mg(2+)</name>
        <dbReference type="ChEBI" id="CHEBI:18420"/>
    </ligand>
</feature>
<dbReference type="UniPathway" id="UPA00078">
    <property type="reaction ID" value="UER00161"/>
</dbReference>
<comment type="subcellular location">
    <subcellularLocation>
        <location evidence="9">Cytoplasm</location>
    </subcellularLocation>
</comment>
<dbReference type="HAMAP" id="MF_00336">
    <property type="entry name" value="BioD"/>
    <property type="match status" value="1"/>
</dbReference>
<keyword evidence="6 9" id="KW-0067">ATP-binding</keyword>
<gene>
    <name evidence="9" type="primary">bioD</name>
    <name evidence="10" type="ORF">HMPREF1536_03273</name>
</gene>
<feature type="active site" evidence="9">
    <location>
        <position position="39"/>
    </location>
</feature>
<dbReference type="PATRIC" id="fig|1203610.3.peg.3335"/>
<dbReference type="GO" id="GO:0009102">
    <property type="term" value="P:biotin biosynthetic process"/>
    <property type="evidence" value="ECO:0007669"/>
    <property type="project" value="UniProtKB-UniRule"/>
</dbReference>
<comment type="similarity">
    <text evidence="9">Belongs to the dethiobiotin synthetase family.</text>
</comment>
<keyword evidence="4 9" id="KW-0547">Nucleotide-binding</keyword>
<dbReference type="PIRSF" id="PIRSF006755">
    <property type="entry name" value="DTB_synth"/>
    <property type="match status" value="1"/>
</dbReference>
<feature type="binding site" evidence="9">
    <location>
        <begin position="14"/>
        <end position="19"/>
    </location>
    <ligand>
        <name>ATP</name>
        <dbReference type="ChEBI" id="CHEBI:30616"/>
    </ligand>
</feature>
<comment type="caution">
    <text evidence="9">Lacks conserved residue(s) required for the propagation of feature annotation.</text>
</comment>
<feature type="binding site" evidence="9">
    <location>
        <position position="211"/>
    </location>
    <ligand>
        <name>ATP</name>
        <dbReference type="ChEBI" id="CHEBI:30616"/>
    </ligand>
</feature>
<dbReference type="GO" id="GO:0005829">
    <property type="term" value="C:cytosol"/>
    <property type="evidence" value="ECO:0007669"/>
    <property type="project" value="TreeGrafter"/>
</dbReference>
<dbReference type="Proteomes" id="UP000033035">
    <property type="component" value="Unassembled WGS sequence"/>
</dbReference>
<dbReference type="NCBIfam" id="TIGR00347">
    <property type="entry name" value="bioD"/>
    <property type="match status" value="1"/>
</dbReference>
<comment type="catalytic activity">
    <reaction evidence="8">
        <text>(7R,8S)-8-amino-7-(carboxyamino)nonanoate + ATP = (4R,5S)-dethiobiotin + ADP + phosphate + H(+)</text>
        <dbReference type="Rhea" id="RHEA:63684"/>
        <dbReference type="ChEBI" id="CHEBI:15378"/>
        <dbReference type="ChEBI" id="CHEBI:30616"/>
        <dbReference type="ChEBI" id="CHEBI:43474"/>
        <dbReference type="ChEBI" id="CHEBI:149470"/>
        <dbReference type="ChEBI" id="CHEBI:149473"/>
        <dbReference type="ChEBI" id="CHEBI:456216"/>
    </reaction>
</comment>
<evidence type="ECO:0000313" key="11">
    <source>
        <dbReference type="Proteomes" id="UP000033035"/>
    </source>
</evidence>
<dbReference type="InterPro" id="IPR004472">
    <property type="entry name" value="DTB_synth_BioD"/>
</dbReference>
<evidence type="ECO:0000256" key="5">
    <source>
        <dbReference type="ARBA" id="ARBA00022756"/>
    </source>
</evidence>
<comment type="catalytic activity">
    <reaction evidence="9">
        <text>(7R,8S)-7,8-diammoniononanoate + CO2 + ATP = (4R,5S)-dethiobiotin + ADP + phosphate + 3 H(+)</text>
        <dbReference type="Rhea" id="RHEA:15805"/>
        <dbReference type="ChEBI" id="CHEBI:15378"/>
        <dbReference type="ChEBI" id="CHEBI:16526"/>
        <dbReference type="ChEBI" id="CHEBI:30616"/>
        <dbReference type="ChEBI" id="CHEBI:43474"/>
        <dbReference type="ChEBI" id="CHEBI:149469"/>
        <dbReference type="ChEBI" id="CHEBI:149473"/>
        <dbReference type="ChEBI" id="CHEBI:456216"/>
        <dbReference type="EC" id="6.3.3.3"/>
    </reaction>
</comment>
<comment type="pathway">
    <text evidence="9">Cofactor biosynthesis; biotin biosynthesis; biotin from 7,8-diaminononanoate: step 1/2.</text>
</comment>
<evidence type="ECO:0000256" key="6">
    <source>
        <dbReference type="ARBA" id="ARBA00022840"/>
    </source>
</evidence>
<keyword evidence="7 9" id="KW-0460">Magnesium</keyword>
<comment type="subunit">
    <text evidence="9">Homodimer.</text>
</comment>
<dbReference type="FunFam" id="3.40.50.300:FF:000292">
    <property type="entry name" value="ATP-dependent dethiobiotin synthetase BioD"/>
    <property type="match status" value="1"/>
</dbReference>
<evidence type="ECO:0000256" key="3">
    <source>
        <dbReference type="ARBA" id="ARBA00022723"/>
    </source>
</evidence>
<dbReference type="PANTHER" id="PTHR43210">
    <property type="entry name" value="DETHIOBIOTIN SYNTHETASE"/>
    <property type="match status" value="1"/>
</dbReference>
<reference evidence="10 11" key="1">
    <citation type="submission" date="2013-04" db="EMBL/GenBank/DDBJ databases">
        <title>The Genome Sequence of Parabacteroides gordonii DSM 23371.</title>
        <authorList>
            <consortium name="The Broad Institute Genomics Platform"/>
            <person name="Earl A."/>
            <person name="Ward D."/>
            <person name="Feldgarden M."/>
            <person name="Gevers D."/>
            <person name="Martens E."/>
            <person name="Sakamoto M."/>
            <person name="Benno Y."/>
            <person name="Suzuki N."/>
            <person name="Matsunaga N."/>
            <person name="Koshihara K."/>
            <person name="Seki M."/>
            <person name="Komiya H."/>
            <person name="Walker B."/>
            <person name="Young S."/>
            <person name="Zeng Q."/>
            <person name="Gargeya S."/>
            <person name="Fitzgerald M."/>
            <person name="Haas B."/>
            <person name="Abouelleil A."/>
            <person name="Allen A.W."/>
            <person name="Alvarado L."/>
            <person name="Arachchi H.M."/>
            <person name="Berlin A.M."/>
            <person name="Chapman S.B."/>
            <person name="Gainer-Dewar J."/>
            <person name="Goldberg J."/>
            <person name="Griggs A."/>
            <person name="Gujja S."/>
            <person name="Hansen M."/>
            <person name="Howarth C."/>
            <person name="Imamovic A."/>
            <person name="Ireland A."/>
            <person name="Larimer J."/>
            <person name="McCowan C."/>
            <person name="Murphy C."/>
            <person name="Pearson M."/>
            <person name="Poon T.W."/>
            <person name="Priest M."/>
            <person name="Roberts A."/>
            <person name="Saif S."/>
            <person name="Shea T."/>
            <person name="Sisk P."/>
            <person name="Sykes S."/>
            <person name="Wortman J."/>
            <person name="Nusbaum C."/>
            <person name="Birren B."/>
        </authorList>
    </citation>
    <scope>NUCLEOTIDE SEQUENCE [LARGE SCALE GENOMIC DNA]</scope>
    <source>
        <strain evidence="10 11">MS-1</strain>
    </source>
</reference>
<feature type="binding site" evidence="9">
    <location>
        <position position="18"/>
    </location>
    <ligand>
        <name>Mg(2+)</name>
        <dbReference type="ChEBI" id="CHEBI:18420"/>
    </ligand>
</feature>
<dbReference type="GO" id="GO:0005524">
    <property type="term" value="F:ATP binding"/>
    <property type="evidence" value="ECO:0007669"/>
    <property type="project" value="UniProtKB-UniRule"/>
</dbReference>
<feature type="binding site" evidence="9">
    <location>
        <position position="51"/>
    </location>
    <ligand>
        <name>ATP</name>
        <dbReference type="ChEBI" id="CHEBI:30616"/>
    </ligand>
</feature>
<sequence>MENKVIFITGIDTSVGKTYATGVLARSMKALGRSVTTMKMVQTGCEGISEDIEMHRRLMGIPLTDEDRMGLTCPYLFKYPCSPHMAAAMEKNEIIPFTISMNIEQMQQHYNQILIEAAGGLMVPLNFDMLTIEYIRERHYPVVLVTSGKLGSINHTLLSLFACAQYGIKILAVIYNQYPKIDAKIEENTYQYLERYISHNYPGTQLLTLPEEDAEGKAVFTNLWF</sequence>
<dbReference type="GO" id="GO:0004141">
    <property type="term" value="F:dethiobiotin synthase activity"/>
    <property type="evidence" value="ECO:0007669"/>
    <property type="project" value="UniProtKB-UniRule"/>
</dbReference>
<comment type="function">
    <text evidence="9">Catalyzes a mechanistically unusual reaction, the ATP-dependent insertion of CO2 between the N7 and N8 nitrogen atoms of 7,8-diaminopelargonic acid (DAPA, also called 7,8-diammoniononanoate) to form a ureido ring.</text>
</comment>
<feature type="binding site" evidence="9">
    <location>
        <position position="43"/>
    </location>
    <ligand>
        <name>substrate</name>
    </ligand>
</feature>
<protein>
    <recommendedName>
        <fullName evidence="9">ATP-dependent dethiobiotin synthetase BioD</fullName>
        <ecNumber evidence="9">6.3.3.3</ecNumber>
    </recommendedName>
    <alternativeName>
        <fullName evidence="9">DTB synthetase</fullName>
        <shortName evidence="9">DTBS</shortName>
    </alternativeName>
    <alternativeName>
        <fullName evidence="9">Dethiobiotin synthase</fullName>
    </alternativeName>
</protein>
<dbReference type="Pfam" id="PF13500">
    <property type="entry name" value="AAA_26"/>
    <property type="match status" value="1"/>
</dbReference>
<dbReference type="STRING" id="1203610.HMPREF1536_03273"/>
<evidence type="ECO:0000256" key="9">
    <source>
        <dbReference type="HAMAP-Rule" id="MF_00336"/>
    </source>
</evidence>
<keyword evidence="1 9" id="KW-0963">Cytoplasm</keyword>
<keyword evidence="3 9" id="KW-0479">Metal-binding</keyword>
<dbReference type="CDD" id="cd03109">
    <property type="entry name" value="DTBS"/>
    <property type="match status" value="1"/>
</dbReference>
<dbReference type="PANTHER" id="PTHR43210:SF2">
    <property type="entry name" value="ATP-DEPENDENT DETHIOBIOTIN SYNTHETASE BIOD 2"/>
    <property type="match status" value="1"/>
</dbReference>
<evidence type="ECO:0000256" key="8">
    <source>
        <dbReference type="ARBA" id="ARBA00047386"/>
    </source>
</evidence>
<dbReference type="GO" id="GO:0000287">
    <property type="term" value="F:magnesium ion binding"/>
    <property type="evidence" value="ECO:0007669"/>
    <property type="project" value="UniProtKB-UniRule"/>
</dbReference>
<dbReference type="EMBL" id="AQHW01000015">
    <property type="protein sequence ID" value="KKB55798.1"/>
    <property type="molecule type" value="Genomic_DNA"/>
</dbReference>
<name>A0A0F5JDJ2_9BACT</name>
<dbReference type="SUPFAM" id="SSF52540">
    <property type="entry name" value="P-loop containing nucleoside triphosphate hydrolases"/>
    <property type="match status" value="1"/>
</dbReference>
<keyword evidence="5 9" id="KW-0093">Biotin biosynthesis</keyword>
<dbReference type="GO" id="GO:0042803">
    <property type="term" value="F:protein homodimerization activity"/>
    <property type="evidence" value="ECO:0007669"/>
    <property type="project" value="UniProtKB-ARBA"/>
</dbReference>
<dbReference type="InterPro" id="IPR027417">
    <property type="entry name" value="P-loop_NTPase"/>
</dbReference>
<comment type="cofactor">
    <cofactor evidence="9">
        <name>Mg(2+)</name>
        <dbReference type="ChEBI" id="CHEBI:18420"/>
    </cofactor>
</comment>
<dbReference type="AlphaFoldDB" id="A0A0F5JDJ2"/>
<dbReference type="EC" id="6.3.3.3" evidence="9"/>
<feature type="binding site" evidence="9">
    <location>
        <begin position="116"/>
        <end position="119"/>
    </location>
    <ligand>
        <name>ATP</name>
        <dbReference type="ChEBI" id="CHEBI:30616"/>
    </ligand>
</feature>
<keyword evidence="2 9" id="KW-0436">Ligase</keyword>
<dbReference type="HOGENOM" id="CLU_072551_3_0_10"/>
<organism evidence="10 11">
    <name type="scientific">Parabacteroides gordonii MS-1 = DSM 23371</name>
    <dbReference type="NCBI Taxonomy" id="1203610"/>
    <lineage>
        <taxon>Bacteria</taxon>
        <taxon>Pseudomonadati</taxon>
        <taxon>Bacteroidota</taxon>
        <taxon>Bacteroidia</taxon>
        <taxon>Bacteroidales</taxon>
        <taxon>Tannerellaceae</taxon>
        <taxon>Parabacteroides</taxon>
    </lineage>
</organism>
<feature type="binding site" evidence="9">
    <location>
        <begin position="176"/>
        <end position="177"/>
    </location>
    <ligand>
        <name>ATP</name>
        <dbReference type="ChEBI" id="CHEBI:30616"/>
    </ligand>
</feature>
<accession>A0A0F5JDJ2</accession>